<protein>
    <recommendedName>
        <fullName evidence="12">Zn(2)-C6 fungal-type domain-containing protein</fullName>
    </recommendedName>
</protein>
<dbReference type="GO" id="GO:0008270">
    <property type="term" value="F:zinc ion binding"/>
    <property type="evidence" value="ECO:0007669"/>
    <property type="project" value="InterPro"/>
</dbReference>
<dbReference type="GO" id="GO:0006351">
    <property type="term" value="P:DNA-templated transcription"/>
    <property type="evidence" value="ECO:0007669"/>
    <property type="project" value="InterPro"/>
</dbReference>
<name>A0A0D2AID2_9EURO</name>
<evidence type="ECO:0000313" key="11">
    <source>
        <dbReference type="Proteomes" id="UP000053342"/>
    </source>
</evidence>
<dbReference type="GO" id="GO:0005634">
    <property type="term" value="C:nucleus"/>
    <property type="evidence" value="ECO:0007669"/>
    <property type="project" value="TreeGrafter"/>
</dbReference>
<dbReference type="InterPro" id="IPR007219">
    <property type="entry name" value="XnlR_reg_dom"/>
</dbReference>
<dbReference type="Proteomes" id="UP000053342">
    <property type="component" value="Unassembled WGS sequence"/>
</dbReference>
<dbReference type="SUPFAM" id="SSF57701">
    <property type="entry name" value="Zn2/Cys6 DNA-binding domain"/>
    <property type="match status" value="1"/>
</dbReference>
<dbReference type="CDD" id="cd00067">
    <property type="entry name" value="GAL4"/>
    <property type="match status" value="1"/>
</dbReference>
<dbReference type="InterPro" id="IPR001083">
    <property type="entry name" value="Cu_fist_DNA-bd_dom"/>
</dbReference>
<evidence type="ECO:0000259" key="9">
    <source>
        <dbReference type="PROSITE" id="PS50073"/>
    </source>
</evidence>
<evidence type="ECO:0000256" key="1">
    <source>
        <dbReference type="ARBA" id="ARBA00022723"/>
    </source>
</evidence>
<sequence>MEKPHGHTRRIFRPDLKRRRPPLACIQCYSRKIKCSRESPACGRCIRAGKGHECAYRNEPSDDHPPAQSRPSPRPLVTGPTHDGATSPKHTRYLAPRSVEGRMAHLKGPETSTKFYGFSYPLNLYQQFPELRCYIAKVKNQHPAINQLRDEIYGTTTSLGPRQQQCPSQLRIAENFETLVPTRTVADMLVQTYMDRFEVIHRVVHTPTFMGDYCGYWNKTRLVSATFLAQLLLMMASASSLHPETAFNGGTDMNPSRRCILRWIEAVESWLIPLAFEPAPDSTSTLTTHCLLILAKRANSVHESTLWSSTGSLVRRAMAAGYHREVDSATHVSPFNREMRRRLWATVTELDLQASIDRGMTPSIRPGDFNTNVPLNVEDEAIQDSTEEMFAPLPLDTWTTTSCQVLLYQSFMARLEVCCLVNGSQDRDMFDEALQLSDKLARALQEIPAWRGTGHSLQDLQTITYVRGVVSIVLNLFLVVLHVPMAIKTPPTWKVHVSRRARLDAALGILIHHRRLVDDGIVPDCACRPGLVLGALNLCHELYLSWNTSSGGSHTPALTSPEIALAHLMVVERALQLLHGPVATTLEGLNEYYVLAMVIGLIKSKICPQLTASAEQDAAQQVIHLCEKVKSALPTLCVDDAEDTSAFRRTQPGQCNQGIASPGLSDRVDCFLPMVGVTPEMGFLNRVNRLLLMFPDSSRTIWAFCTVISSSKTLTRGLTWYCES</sequence>
<dbReference type="GO" id="GO:0000978">
    <property type="term" value="F:RNA polymerase II cis-regulatory region sequence-specific DNA binding"/>
    <property type="evidence" value="ECO:0007669"/>
    <property type="project" value="TreeGrafter"/>
</dbReference>
<keyword evidence="2" id="KW-0862">Zinc</keyword>
<accession>A0A0D2AID2</accession>
<dbReference type="VEuPathDB" id="FungiDB:PV06_08467"/>
<feature type="compositionally biased region" description="Basic and acidic residues" evidence="7">
    <location>
        <begin position="56"/>
        <end position="65"/>
    </location>
</feature>
<keyword evidence="4" id="KW-0238">DNA-binding</keyword>
<dbReference type="STRING" id="215243.A0A0D2AID2"/>
<evidence type="ECO:0000256" key="4">
    <source>
        <dbReference type="ARBA" id="ARBA00023125"/>
    </source>
</evidence>
<keyword evidence="1" id="KW-0479">Metal-binding</keyword>
<dbReference type="CDD" id="cd12148">
    <property type="entry name" value="fungal_TF_MHR"/>
    <property type="match status" value="1"/>
</dbReference>
<dbReference type="GeneID" id="27360541"/>
<dbReference type="InterPro" id="IPR001138">
    <property type="entry name" value="Zn2Cys6_DnaBD"/>
</dbReference>
<evidence type="ECO:0000313" key="10">
    <source>
        <dbReference type="EMBL" id="KIW39896.1"/>
    </source>
</evidence>
<evidence type="ECO:0000256" key="3">
    <source>
        <dbReference type="ARBA" id="ARBA00023015"/>
    </source>
</evidence>
<keyword evidence="3" id="KW-0805">Transcription regulation</keyword>
<feature type="domain" description="Copper-fist" evidence="9">
    <location>
        <begin position="41"/>
        <end position="76"/>
    </location>
</feature>
<feature type="region of interest" description="Disordered" evidence="7">
    <location>
        <begin position="56"/>
        <end position="91"/>
    </location>
</feature>
<gene>
    <name evidence="10" type="ORF">PV06_08467</name>
</gene>
<dbReference type="SMART" id="SM00066">
    <property type="entry name" value="GAL4"/>
    <property type="match status" value="1"/>
</dbReference>
<evidence type="ECO:0000256" key="5">
    <source>
        <dbReference type="ARBA" id="ARBA00023163"/>
    </source>
</evidence>
<dbReference type="Pfam" id="PF00172">
    <property type="entry name" value="Zn_clus"/>
    <property type="match status" value="1"/>
</dbReference>
<dbReference type="PANTHER" id="PTHR31944">
    <property type="entry name" value="HEME-RESPONSIVE ZINC FINGER TRANSCRIPTION FACTOR HAP1"/>
    <property type="match status" value="1"/>
</dbReference>
<feature type="domain" description="Zn(2)-C6 fungal-type" evidence="8">
    <location>
        <begin position="24"/>
        <end position="56"/>
    </location>
</feature>
<dbReference type="SMART" id="SM00906">
    <property type="entry name" value="Fungal_trans"/>
    <property type="match status" value="1"/>
</dbReference>
<dbReference type="InterPro" id="IPR036864">
    <property type="entry name" value="Zn2-C6_fun-type_DNA-bd_sf"/>
</dbReference>
<dbReference type="PANTHER" id="PTHR31944:SF130">
    <property type="entry name" value="ZN(II)2CYS6 TRANSCRIPTION FACTO (EUROFUNG)"/>
    <property type="match status" value="1"/>
</dbReference>
<dbReference type="OrthoDB" id="4236860at2759"/>
<organism evidence="10 11">
    <name type="scientific">Exophiala oligosperma</name>
    <dbReference type="NCBI Taxonomy" id="215243"/>
    <lineage>
        <taxon>Eukaryota</taxon>
        <taxon>Fungi</taxon>
        <taxon>Dikarya</taxon>
        <taxon>Ascomycota</taxon>
        <taxon>Pezizomycotina</taxon>
        <taxon>Eurotiomycetes</taxon>
        <taxon>Chaetothyriomycetidae</taxon>
        <taxon>Chaetothyriales</taxon>
        <taxon>Herpotrichiellaceae</taxon>
        <taxon>Exophiala</taxon>
    </lineage>
</organism>
<dbReference type="GO" id="GO:0005507">
    <property type="term" value="F:copper ion binding"/>
    <property type="evidence" value="ECO:0007669"/>
    <property type="project" value="InterPro"/>
</dbReference>
<dbReference type="EMBL" id="KN847339">
    <property type="protein sequence ID" value="KIW39896.1"/>
    <property type="molecule type" value="Genomic_DNA"/>
</dbReference>
<dbReference type="GO" id="GO:0001228">
    <property type="term" value="F:DNA-binding transcription activator activity, RNA polymerase II-specific"/>
    <property type="evidence" value="ECO:0007669"/>
    <property type="project" value="TreeGrafter"/>
</dbReference>
<dbReference type="AlphaFoldDB" id="A0A0D2AID2"/>
<dbReference type="InterPro" id="IPR051430">
    <property type="entry name" value="Fungal_TF_Env_Response"/>
</dbReference>
<reference evidence="10 11" key="1">
    <citation type="submission" date="2015-01" db="EMBL/GenBank/DDBJ databases">
        <title>The Genome Sequence of Exophiala oligosperma CBS72588.</title>
        <authorList>
            <consortium name="The Broad Institute Genomics Platform"/>
            <person name="Cuomo C."/>
            <person name="de Hoog S."/>
            <person name="Gorbushina A."/>
            <person name="Stielow B."/>
            <person name="Teixiera M."/>
            <person name="Abouelleil A."/>
            <person name="Chapman S.B."/>
            <person name="Priest M."/>
            <person name="Young S.K."/>
            <person name="Wortman J."/>
            <person name="Nusbaum C."/>
            <person name="Birren B."/>
        </authorList>
    </citation>
    <scope>NUCLEOTIDE SEQUENCE [LARGE SCALE GENOMIC DNA]</scope>
    <source>
        <strain evidence="10 11">CBS 72588</strain>
    </source>
</reference>
<keyword evidence="11" id="KW-1185">Reference proteome</keyword>
<dbReference type="RefSeq" id="XP_016260112.1">
    <property type="nucleotide sequence ID" value="XM_016409804.1"/>
</dbReference>
<dbReference type="PROSITE" id="PS50073">
    <property type="entry name" value="COPPER_FIST_2"/>
    <property type="match status" value="1"/>
</dbReference>
<keyword evidence="5" id="KW-0804">Transcription</keyword>
<keyword evidence="6" id="KW-0539">Nucleus</keyword>
<evidence type="ECO:0000259" key="8">
    <source>
        <dbReference type="PROSITE" id="PS50048"/>
    </source>
</evidence>
<evidence type="ECO:0000256" key="2">
    <source>
        <dbReference type="ARBA" id="ARBA00022833"/>
    </source>
</evidence>
<dbReference type="Pfam" id="PF04082">
    <property type="entry name" value="Fungal_trans"/>
    <property type="match status" value="1"/>
</dbReference>
<dbReference type="Gene3D" id="4.10.240.10">
    <property type="entry name" value="Zn(2)-C6 fungal-type DNA-binding domain"/>
    <property type="match status" value="1"/>
</dbReference>
<evidence type="ECO:0000256" key="7">
    <source>
        <dbReference type="SAM" id="MobiDB-lite"/>
    </source>
</evidence>
<proteinExistence type="predicted"/>
<evidence type="ECO:0000256" key="6">
    <source>
        <dbReference type="ARBA" id="ARBA00023242"/>
    </source>
</evidence>
<dbReference type="PROSITE" id="PS50048">
    <property type="entry name" value="ZN2_CY6_FUNGAL_2"/>
    <property type="match status" value="1"/>
</dbReference>
<evidence type="ECO:0008006" key="12">
    <source>
        <dbReference type="Google" id="ProtNLM"/>
    </source>
</evidence>